<feature type="compositionally biased region" description="Basic residues" evidence="1">
    <location>
        <begin position="19"/>
        <end position="29"/>
    </location>
</feature>
<accession>A0AAD5AJV3</accession>
<gene>
    <name evidence="2" type="ORF">C0J50_22532</name>
</gene>
<evidence type="ECO:0000256" key="1">
    <source>
        <dbReference type="SAM" id="MobiDB-lite"/>
    </source>
</evidence>
<comment type="caution">
    <text evidence="2">The sequence shown here is derived from an EMBL/GenBank/DDBJ whole genome shotgun (WGS) entry which is preliminary data.</text>
</comment>
<feature type="compositionally biased region" description="Low complexity" evidence="1">
    <location>
        <begin position="30"/>
        <end position="48"/>
    </location>
</feature>
<name>A0AAD5AJV3_SILAS</name>
<protein>
    <submittedName>
        <fullName evidence="2">Uncharacterized protein</fullName>
    </submittedName>
</protein>
<reference evidence="2" key="1">
    <citation type="submission" date="2018-07" db="EMBL/GenBank/DDBJ databases">
        <title>Comparative genomics of catfishes provides insights into carnivory and benthic adaptation.</title>
        <authorList>
            <person name="Zhang Y."/>
            <person name="Wang D."/>
            <person name="Peng Z."/>
            <person name="Zheng S."/>
            <person name="Shao F."/>
            <person name="Tao W."/>
        </authorList>
    </citation>
    <scope>NUCLEOTIDE SEQUENCE</scope>
    <source>
        <strain evidence="2">Chongqing</strain>
    </source>
</reference>
<feature type="region of interest" description="Disordered" evidence="1">
    <location>
        <begin position="1"/>
        <end position="48"/>
    </location>
</feature>
<dbReference type="AlphaFoldDB" id="A0AAD5AJV3"/>
<evidence type="ECO:0000313" key="3">
    <source>
        <dbReference type="Proteomes" id="UP001205998"/>
    </source>
</evidence>
<feature type="compositionally biased region" description="Polar residues" evidence="1">
    <location>
        <begin position="1"/>
        <end position="10"/>
    </location>
</feature>
<evidence type="ECO:0000313" key="2">
    <source>
        <dbReference type="EMBL" id="KAI5617943.1"/>
    </source>
</evidence>
<dbReference type="Proteomes" id="UP001205998">
    <property type="component" value="Unassembled WGS sequence"/>
</dbReference>
<proteinExistence type="predicted"/>
<organism evidence="2 3">
    <name type="scientific">Silurus asotus</name>
    <name type="common">Amur catfish</name>
    <name type="synonym">Parasilurus asotus</name>
    <dbReference type="NCBI Taxonomy" id="30991"/>
    <lineage>
        <taxon>Eukaryota</taxon>
        <taxon>Metazoa</taxon>
        <taxon>Chordata</taxon>
        <taxon>Craniata</taxon>
        <taxon>Vertebrata</taxon>
        <taxon>Euteleostomi</taxon>
        <taxon>Actinopterygii</taxon>
        <taxon>Neopterygii</taxon>
        <taxon>Teleostei</taxon>
        <taxon>Ostariophysi</taxon>
        <taxon>Siluriformes</taxon>
        <taxon>Siluridae</taxon>
        <taxon>Silurus</taxon>
    </lineage>
</organism>
<keyword evidence="3" id="KW-1185">Reference proteome</keyword>
<sequence length="83" mass="9166">MEETPETQVSVPEVTNERPKRKASCKRKSSFAAPDSSPPGSSSSNNNSRRLVILALRFMSVRNGPWRLCGREKDDVSGSLCEI</sequence>
<dbReference type="EMBL" id="MU551697">
    <property type="protein sequence ID" value="KAI5617943.1"/>
    <property type="molecule type" value="Genomic_DNA"/>
</dbReference>